<dbReference type="PANTHER" id="PTHR10587">
    <property type="entry name" value="GLYCOSYL TRANSFERASE-RELATED"/>
    <property type="match status" value="1"/>
</dbReference>
<evidence type="ECO:0000256" key="2">
    <source>
        <dbReference type="ARBA" id="ARBA00022801"/>
    </source>
</evidence>
<protein>
    <submittedName>
        <fullName evidence="5">Polysaccharide deacetylase family protein</fullName>
    </submittedName>
</protein>
<dbReference type="Gene3D" id="3.90.640.20">
    <property type="entry name" value="Heat-shock cognate protein, ATPase"/>
    <property type="match status" value="1"/>
</dbReference>
<keyword evidence="3" id="KW-0472">Membrane</keyword>
<dbReference type="Gene3D" id="3.20.20.370">
    <property type="entry name" value="Glycoside hydrolase/deacetylase"/>
    <property type="match status" value="1"/>
</dbReference>
<proteinExistence type="predicted"/>
<evidence type="ECO:0000313" key="6">
    <source>
        <dbReference type="Proteomes" id="UP001478862"/>
    </source>
</evidence>
<dbReference type="Pfam" id="PF11738">
    <property type="entry name" value="DUF3298"/>
    <property type="match status" value="1"/>
</dbReference>
<dbReference type="InterPro" id="IPR021729">
    <property type="entry name" value="DUF3298"/>
</dbReference>
<dbReference type="Gene3D" id="3.30.565.40">
    <property type="entry name" value="Fervidobacterium nodosum Rt17-B1 like"/>
    <property type="match status" value="1"/>
</dbReference>
<feature type="transmembrane region" description="Helical" evidence="3">
    <location>
        <begin position="12"/>
        <end position="32"/>
    </location>
</feature>
<evidence type="ECO:0000259" key="4">
    <source>
        <dbReference type="PROSITE" id="PS51677"/>
    </source>
</evidence>
<keyword evidence="3" id="KW-1133">Transmembrane helix</keyword>
<dbReference type="EMBL" id="JBEGDG010000022">
    <property type="protein sequence ID" value="MEQ6357157.1"/>
    <property type="molecule type" value="Genomic_DNA"/>
</dbReference>
<keyword evidence="6" id="KW-1185">Reference proteome</keyword>
<dbReference type="SUPFAM" id="SSF88713">
    <property type="entry name" value="Glycoside hydrolase/deacetylase"/>
    <property type="match status" value="1"/>
</dbReference>
<name>A0ABV1MXC3_9BACI</name>
<evidence type="ECO:0000256" key="1">
    <source>
        <dbReference type="ARBA" id="ARBA00022723"/>
    </source>
</evidence>
<feature type="domain" description="NodB homology" evidence="4">
    <location>
        <begin position="285"/>
        <end position="459"/>
    </location>
</feature>
<keyword evidence="2" id="KW-0378">Hydrolase</keyword>
<dbReference type="PROSITE" id="PS51677">
    <property type="entry name" value="NODB"/>
    <property type="match status" value="1"/>
</dbReference>
<accession>A0ABV1MXC3</accession>
<dbReference type="InterPro" id="IPR002509">
    <property type="entry name" value="NODB_dom"/>
</dbReference>
<organism evidence="5 6">
    <name type="scientific">Lysinibacillus zambalensis</name>
    <dbReference type="NCBI Taxonomy" id="3160866"/>
    <lineage>
        <taxon>Bacteria</taxon>
        <taxon>Bacillati</taxon>
        <taxon>Bacillota</taxon>
        <taxon>Bacilli</taxon>
        <taxon>Bacillales</taxon>
        <taxon>Bacillaceae</taxon>
        <taxon>Lysinibacillus</taxon>
    </lineage>
</organism>
<dbReference type="InterPro" id="IPR011330">
    <property type="entry name" value="Glyco_hydro/deAcase_b/a-brl"/>
</dbReference>
<dbReference type="Pfam" id="PF01522">
    <property type="entry name" value="Polysacc_deac_1"/>
    <property type="match status" value="1"/>
</dbReference>
<reference evidence="5 6" key="1">
    <citation type="submission" date="2024-06" db="EMBL/GenBank/DDBJ databases">
        <title>Lysinibacillus zambalefons sp. nov., a Novel Firmicute Isolated from the Poon Bato Zambales Hyperalkaline Spring.</title>
        <authorList>
            <person name="Aja J.A."/>
            <person name="Lazaro J.E.H."/>
            <person name="Llorin L.D."/>
            <person name="Lim K.R."/>
            <person name="Teodosio J."/>
            <person name="Dalisay D.S."/>
        </authorList>
    </citation>
    <scope>NUCLEOTIDE SEQUENCE [LARGE SCALE GENOMIC DNA]</scope>
    <source>
        <strain evidence="5 6">M3</strain>
    </source>
</reference>
<keyword evidence="3" id="KW-0812">Transmembrane</keyword>
<dbReference type="RefSeq" id="WP_349661533.1">
    <property type="nucleotide sequence ID" value="NZ_JBEGDG010000022.1"/>
</dbReference>
<dbReference type="InterPro" id="IPR050248">
    <property type="entry name" value="Polysacc_deacetylase_ArnD"/>
</dbReference>
<dbReference type="PANTHER" id="PTHR10587:SF133">
    <property type="entry name" value="CHITIN DEACETYLASE 1-RELATED"/>
    <property type="match status" value="1"/>
</dbReference>
<sequence>MPERRKKRGPMIDFLLIGLIISLTTIILVIILSKDDFKFQKISASKETETNSDSITSNLSTESSAFPGIRIVTDVSNDKRTPFAIHYPETDNKAFNEAVLQYITDSKENYLSSMKKNKDKEAMGELNISLNTFPYQKHYYSFVLTKTLYTGGANPDISTKTFFINHETGKLISIETLLNNDENNLSALATYVRKDLQQNPKLKEELFKDDVIKSTEPKWSNFHRFAIVDNSLQFYFDEYEIASGAAGPQTVKLPLSLINPLLASEFQIAMEKPTKPVNVGDPNKKRIALTFDDGPHPKVTEQILNTLDKYNAKATFFMLGSRVQYYPDIARDVLARGHEIGNHSWDHPVLTKLSLEQAVNQYTSTFGEIEKAINHKPTVFRPPYGATNDTINAQIPIPVVLWSIDTLDWKHRNAQQLLPHVKNNLHNNAIVLMHDIHQSTADGLDAVLAYLQGQGYEFVTVSEILPYRQK</sequence>
<keyword evidence="1" id="KW-0479">Metal-binding</keyword>
<comment type="caution">
    <text evidence="5">The sequence shown here is derived from an EMBL/GenBank/DDBJ whole genome shotgun (WGS) entry which is preliminary data.</text>
</comment>
<dbReference type="Proteomes" id="UP001478862">
    <property type="component" value="Unassembled WGS sequence"/>
</dbReference>
<evidence type="ECO:0000256" key="3">
    <source>
        <dbReference type="SAM" id="Phobius"/>
    </source>
</evidence>
<dbReference type="InterPro" id="IPR037126">
    <property type="entry name" value="PdaC/RsiV-like_sf"/>
</dbReference>
<evidence type="ECO:0000313" key="5">
    <source>
        <dbReference type="EMBL" id="MEQ6357157.1"/>
    </source>
</evidence>
<gene>
    <name evidence="5" type="ORF">ABNX05_21225</name>
</gene>